<evidence type="ECO:0000313" key="3">
    <source>
        <dbReference type="RefSeq" id="XP_060670973.1"/>
    </source>
</evidence>
<dbReference type="RefSeq" id="XP_060670973.1">
    <property type="nucleotide sequence ID" value="XM_060814990.1"/>
</dbReference>
<organism evidence="2 3">
    <name type="scientific">Ziziphus jujuba</name>
    <name type="common">Chinese jujube</name>
    <name type="synonym">Ziziphus sativa</name>
    <dbReference type="NCBI Taxonomy" id="326968"/>
    <lineage>
        <taxon>Eukaryota</taxon>
        <taxon>Viridiplantae</taxon>
        <taxon>Streptophyta</taxon>
        <taxon>Embryophyta</taxon>
        <taxon>Tracheophyta</taxon>
        <taxon>Spermatophyta</taxon>
        <taxon>Magnoliopsida</taxon>
        <taxon>eudicotyledons</taxon>
        <taxon>Gunneridae</taxon>
        <taxon>Pentapetalae</taxon>
        <taxon>rosids</taxon>
        <taxon>fabids</taxon>
        <taxon>Rosales</taxon>
        <taxon>Rhamnaceae</taxon>
        <taxon>Paliureae</taxon>
        <taxon>Ziziphus</taxon>
    </lineage>
</organism>
<keyword evidence="2" id="KW-1185">Reference proteome</keyword>
<dbReference type="Proteomes" id="UP001652623">
    <property type="component" value="Chromosome 2"/>
</dbReference>
<gene>
    <name evidence="3" type="primary">LOC132800734</name>
</gene>
<reference evidence="3" key="2">
    <citation type="submission" date="2025-08" db="UniProtKB">
        <authorList>
            <consortium name="RefSeq"/>
        </authorList>
    </citation>
    <scope>IDENTIFICATION</scope>
    <source>
        <tissue evidence="3">Seedling</tissue>
    </source>
</reference>
<dbReference type="PANTHER" id="PTHR11439">
    <property type="entry name" value="GAG-POL-RELATED RETROTRANSPOSON"/>
    <property type="match status" value="1"/>
</dbReference>
<proteinExistence type="predicted"/>
<dbReference type="PANTHER" id="PTHR11439:SF524">
    <property type="entry name" value="RNA-DIRECTED DNA POLYMERASE, PROTEIN KINASE RLK-PELLE-DLSV FAMILY"/>
    <property type="match status" value="1"/>
</dbReference>
<dbReference type="CDD" id="cd09272">
    <property type="entry name" value="RNase_HI_RT_Ty1"/>
    <property type="match status" value="1"/>
</dbReference>
<evidence type="ECO:0000313" key="2">
    <source>
        <dbReference type="Proteomes" id="UP001652623"/>
    </source>
</evidence>
<feature type="domain" description="Reverse transcriptase Ty1/copia-type" evidence="1">
    <location>
        <begin position="31"/>
        <end position="105"/>
    </location>
</feature>
<reference evidence="2" key="1">
    <citation type="submission" date="2025-05" db="UniProtKB">
        <authorList>
            <consortium name="RefSeq"/>
        </authorList>
    </citation>
    <scope>NUCLEOTIDE SEQUENCE [LARGE SCALE GENOMIC DNA]</scope>
</reference>
<dbReference type="SUPFAM" id="SSF56672">
    <property type="entry name" value="DNA/RNA polymerases"/>
    <property type="match status" value="1"/>
</dbReference>
<dbReference type="GeneID" id="132800734"/>
<evidence type="ECO:0000259" key="1">
    <source>
        <dbReference type="Pfam" id="PF07727"/>
    </source>
</evidence>
<dbReference type="InterPro" id="IPR013103">
    <property type="entry name" value="RVT_2"/>
</dbReference>
<dbReference type="Pfam" id="PF07727">
    <property type="entry name" value="RVT_2"/>
    <property type="match status" value="1"/>
</dbReference>
<dbReference type="InterPro" id="IPR043502">
    <property type="entry name" value="DNA/RNA_pol_sf"/>
</dbReference>
<protein>
    <submittedName>
        <fullName evidence="3">Uncharacterized mitochondrial protein AtMg00810-like</fullName>
    </submittedName>
</protein>
<name>A0ABM4A2L4_ZIZJJ</name>
<sequence>MKQPLGFHDPLKPSHVCLLKKSLYGNRHQELDDVIIIGSSTAFLSQIIHYLGTHFALKDLRVVHYFLGIEVKHFSGGLFLSQSKYTQDLLKRANMLGATPMSTPISIKPLTLQDATEPMDATEYRSIVGALQYLTFTRPNIQYAVNKVCQHFQIPTKANLQAVNCILRYLCGTLNYGIRLLAQTSSTLFAYSDADWAGCPIRRRSTLGYCVYLGANCVSWSSKKQVIASRSSAKAEYRAMAAATAELLWLSYVLQDIVFSYIKLVQPLCDNMSALHMTINLVFHQRTKHIQLDYHFVREKFFDDTMLTRYLPSSQQVADVFTKALSKQSFAAFRFKLGVPSNPLISLRGPDRTWKSNYPE</sequence>
<accession>A0ABM4A2L4</accession>